<dbReference type="GO" id="GO:0003723">
    <property type="term" value="F:RNA binding"/>
    <property type="evidence" value="ECO:0007669"/>
    <property type="project" value="TreeGrafter"/>
</dbReference>
<dbReference type="EMBL" id="LR792010">
    <property type="protein sequence ID" value="CAB3267872.1"/>
    <property type="molecule type" value="mRNA"/>
</dbReference>
<feature type="zinc finger region" description="C3H1-type" evidence="5">
    <location>
        <begin position="16"/>
        <end position="43"/>
    </location>
</feature>
<feature type="zinc finger region" description="C3H1-type" evidence="5">
    <location>
        <begin position="125"/>
        <end position="152"/>
    </location>
</feature>
<dbReference type="GO" id="GO:0043484">
    <property type="term" value="P:regulation of RNA splicing"/>
    <property type="evidence" value="ECO:0007669"/>
    <property type="project" value="TreeGrafter"/>
</dbReference>
<dbReference type="AlphaFoldDB" id="A0A6F9DWS8"/>
<reference evidence="8" key="1">
    <citation type="submission" date="2020-04" db="EMBL/GenBank/DDBJ databases">
        <authorList>
            <person name="Neveu A P."/>
        </authorList>
    </citation>
    <scope>NUCLEOTIDE SEQUENCE</scope>
    <source>
        <tissue evidence="8">Whole embryo</tissue>
    </source>
</reference>
<dbReference type="PROSITE" id="PS50103">
    <property type="entry name" value="ZF_C3H1"/>
    <property type="match status" value="2"/>
</dbReference>
<evidence type="ECO:0000256" key="2">
    <source>
        <dbReference type="ARBA" id="ARBA00022737"/>
    </source>
</evidence>
<dbReference type="SMART" id="SM00356">
    <property type="entry name" value="ZnF_C3H1"/>
    <property type="match status" value="3"/>
</dbReference>
<dbReference type="Pfam" id="PF00642">
    <property type="entry name" value="zf-CCCH"/>
    <property type="match status" value="1"/>
</dbReference>
<evidence type="ECO:0000259" key="7">
    <source>
        <dbReference type="PROSITE" id="PS50103"/>
    </source>
</evidence>
<dbReference type="PANTHER" id="PTHR12675">
    <property type="entry name" value="MUSCLEBLIND-LIKE PROTEIN"/>
    <property type="match status" value="1"/>
</dbReference>
<feature type="coiled-coil region" evidence="6">
    <location>
        <begin position="202"/>
        <end position="236"/>
    </location>
</feature>
<feature type="domain" description="C3H1-type" evidence="7">
    <location>
        <begin position="125"/>
        <end position="152"/>
    </location>
</feature>
<keyword evidence="1 5" id="KW-0479">Metal-binding</keyword>
<keyword evidence="3 5" id="KW-0863">Zinc-finger</keyword>
<sequence>MDITTSDDDRNFKHLLDKKNICRDYLRNVCQRGRRCKYKHPSATELEEIVDVSCVDVVYEFCHDFQNSQCQRLNCRFIHCSKEEEELYNTTKKLPLKLKLQFDFGIGDCFLGHDKHHFESEKPLDPNSPVCWDFINRECFRGRKCKFVHLDPQQAAKYEAELSAGIKRPRILMDDKEGYDEDCNDFTTFSSSQEMSGGDIISKHLQEENQSLKKRIQELEKQVSDLSATNEVLLEQNAQFRLQKRGIQGYGRSSESMTSFKPTVGLSTPANLPQNVVASNTPQAMPVQLNVQVTGQPNAQDLMNGAAGQPPPPQATVVAAGARLQQVPVSVPQTTDIAAQVIAANLAANSGNNVESIQGANQMVSALSGQMPHSNAMIAQNNLNQMPQQPIASFSAPVPNQLAQQQPQPQQQNMGSFAGGMPTHNQMSQQPVSFAGTIMAAALAGGRCAIQAATNTLVTLSGDVHRSSMGHAVQLPPPAVVYTVTRSTGNMPLASTVVSGTGHEMTLVAETQRNAVSSMPGPLHPVGHPAQAFNNVSPGNQGIVQASSHQNTGMPCAPLTSGIAAANTSMPPSVSMGAVRPALQNSLVASAQVNAGPRPVVPTGPTQMNEQGIIAYPIAAVQPAPMHN</sequence>
<organism evidence="8">
    <name type="scientific">Phallusia mammillata</name>
    <dbReference type="NCBI Taxonomy" id="59560"/>
    <lineage>
        <taxon>Eukaryota</taxon>
        <taxon>Metazoa</taxon>
        <taxon>Chordata</taxon>
        <taxon>Tunicata</taxon>
        <taxon>Ascidiacea</taxon>
        <taxon>Phlebobranchia</taxon>
        <taxon>Ascidiidae</taxon>
        <taxon>Phallusia</taxon>
    </lineage>
</organism>
<evidence type="ECO:0000256" key="1">
    <source>
        <dbReference type="ARBA" id="ARBA00022723"/>
    </source>
</evidence>
<accession>A0A6F9DWS8</accession>
<dbReference type="InterPro" id="IPR000571">
    <property type="entry name" value="Znf_CCCH"/>
</dbReference>
<name>A0A6F9DWS8_9ASCI</name>
<evidence type="ECO:0000313" key="8">
    <source>
        <dbReference type="EMBL" id="CAB3267872.1"/>
    </source>
</evidence>
<keyword evidence="4 5" id="KW-0862">Zinc</keyword>
<gene>
    <name evidence="8" type="primary">Zc3h10</name>
</gene>
<proteinExistence type="evidence at transcript level"/>
<evidence type="ECO:0000256" key="5">
    <source>
        <dbReference type="PROSITE-ProRule" id="PRU00723"/>
    </source>
</evidence>
<protein>
    <submittedName>
        <fullName evidence="8">Zinc finger CCCH domain-containing protein 10</fullName>
    </submittedName>
</protein>
<keyword evidence="6" id="KW-0175">Coiled coil</keyword>
<dbReference type="PANTHER" id="PTHR12675:SF6">
    <property type="entry name" value="ZINC FINGER CCCH DOMAIN-CONTAINING PROTEIN 10"/>
    <property type="match status" value="1"/>
</dbReference>
<evidence type="ECO:0000256" key="3">
    <source>
        <dbReference type="ARBA" id="ARBA00022771"/>
    </source>
</evidence>
<dbReference type="GO" id="GO:0008270">
    <property type="term" value="F:zinc ion binding"/>
    <property type="evidence" value="ECO:0007669"/>
    <property type="project" value="UniProtKB-KW"/>
</dbReference>
<evidence type="ECO:0000256" key="6">
    <source>
        <dbReference type="SAM" id="Coils"/>
    </source>
</evidence>
<feature type="domain" description="C3H1-type" evidence="7">
    <location>
        <begin position="16"/>
        <end position="43"/>
    </location>
</feature>
<dbReference type="Gene3D" id="3.30.1370.210">
    <property type="match status" value="2"/>
</dbReference>
<keyword evidence="2" id="KW-0677">Repeat</keyword>
<evidence type="ECO:0000256" key="4">
    <source>
        <dbReference type="ARBA" id="ARBA00022833"/>
    </source>
</evidence>